<keyword evidence="4" id="KW-0805">Transcription regulation</keyword>
<evidence type="ECO:0000313" key="10">
    <source>
        <dbReference type="EMBL" id="KAL2328057.1"/>
    </source>
</evidence>
<feature type="domain" description="ALOG" evidence="9">
    <location>
        <begin position="38"/>
        <end position="85"/>
    </location>
</feature>
<comment type="caution">
    <text evidence="10">The sequence shown here is derived from an EMBL/GenBank/DDBJ whole genome shotgun (WGS) entry which is preliminary data.</text>
</comment>
<dbReference type="InterPro" id="IPR040222">
    <property type="entry name" value="ALOG"/>
</dbReference>
<name>A0ABD1LX16_9FABA</name>
<comment type="similarity">
    <text evidence="2">Belongs to the plant homeotic and developmental regulators ALOG protein family.</text>
</comment>
<evidence type="ECO:0000256" key="2">
    <source>
        <dbReference type="ARBA" id="ARBA00010308"/>
    </source>
</evidence>
<feature type="region of interest" description="Disordered" evidence="8">
    <location>
        <begin position="172"/>
        <end position="199"/>
    </location>
</feature>
<reference evidence="10 11" key="1">
    <citation type="submission" date="2024-08" db="EMBL/GenBank/DDBJ databases">
        <title>Insights into the chromosomal genome structure of Flemingia macrophylla.</title>
        <authorList>
            <person name="Ding Y."/>
            <person name="Zhao Y."/>
            <person name="Bi W."/>
            <person name="Wu M."/>
            <person name="Zhao G."/>
            <person name="Gong Y."/>
            <person name="Li W."/>
            <person name="Zhang P."/>
        </authorList>
    </citation>
    <scope>NUCLEOTIDE SEQUENCE [LARGE SCALE GENOMIC DNA]</scope>
    <source>
        <strain evidence="10">DYQJB</strain>
        <tissue evidence="10">Leaf</tissue>
    </source>
</reference>
<evidence type="ECO:0000256" key="4">
    <source>
        <dbReference type="ARBA" id="ARBA00023015"/>
    </source>
</evidence>
<comment type="subcellular location">
    <subcellularLocation>
        <location evidence="1">Nucleus</location>
    </subcellularLocation>
</comment>
<evidence type="ECO:0000256" key="3">
    <source>
        <dbReference type="ARBA" id="ARBA00022473"/>
    </source>
</evidence>
<keyword evidence="7" id="KW-0539">Nucleus</keyword>
<feature type="region of interest" description="Disordered" evidence="8">
    <location>
        <begin position="234"/>
        <end position="273"/>
    </location>
</feature>
<dbReference type="Pfam" id="PF04852">
    <property type="entry name" value="ALOG_dom"/>
    <property type="match status" value="1"/>
</dbReference>
<feature type="compositionally biased region" description="Basic and acidic residues" evidence="8">
    <location>
        <begin position="245"/>
        <end position="258"/>
    </location>
</feature>
<dbReference type="GO" id="GO:0003677">
    <property type="term" value="F:DNA binding"/>
    <property type="evidence" value="ECO:0007669"/>
    <property type="project" value="UniProtKB-KW"/>
</dbReference>
<evidence type="ECO:0000256" key="6">
    <source>
        <dbReference type="ARBA" id="ARBA00023163"/>
    </source>
</evidence>
<dbReference type="GO" id="GO:0005634">
    <property type="term" value="C:nucleus"/>
    <property type="evidence" value="ECO:0007669"/>
    <property type="project" value="UniProtKB-SubCell"/>
</dbReference>
<dbReference type="PANTHER" id="PTHR31165">
    <property type="entry name" value="PROTEIN G1-LIKE2"/>
    <property type="match status" value="1"/>
</dbReference>
<keyword evidence="5" id="KW-0238">DNA-binding</keyword>
<accession>A0ABD1LX16</accession>
<dbReference type="PROSITE" id="PS51697">
    <property type="entry name" value="ALOG"/>
    <property type="match status" value="1"/>
</dbReference>
<dbReference type="AlphaFoldDB" id="A0ABD1LX16"/>
<dbReference type="InterPro" id="IPR006936">
    <property type="entry name" value="ALOG_dom"/>
</dbReference>
<evidence type="ECO:0000256" key="8">
    <source>
        <dbReference type="SAM" id="MobiDB-lite"/>
    </source>
</evidence>
<keyword evidence="6" id="KW-0804">Transcription</keyword>
<sequence>MSSSGSHGAEGSSNTNIPMINYQYQHEQHQTSPATLSRYESQKRRDWNTFGQYLKNQRPPVPLSQCNCNHVLDFLRYLDQFGKTKELVFQVSITLCLCSVVAGSKLGFSRLSCEQRDDKCSMLACSCFSVGGLGPNLFFSSLFQILHVLQQINEAPKFILNNISRHSTRVFSKLEPDESSQRDPEKTQENSDHARSSIQDDVRSLGNVVFMELGGDGETMVDYDARLMDKGEALQHGHMQNQMRVPKEIPKKSKKNSDNARSSIQVRGSEKPHSGIGIVCQVEELSPNPIGSVEEKVLNPIGLNWGFNERLTVGDDLLKEEHQDEGEGTL</sequence>
<keyword evidence="3" id="KW-0217">Developmental protein</keyword>
<evidence type="ECO:0000256" key="5">
    <source>
        <dbReference type="ARBA" id="ARBA00023125"/>
    </source>
</evidence>
<dbReference type="Proteomes" id="UP001603857">
    <property type="component" value="Unassembled WGS sequence"/>
</dbReference>
<evidence type="ECO:0000256" key="1">
    <source>
        <dbReference type="ARBA" id="ARBA00004123"/>
    </source>
</evidence>
<evidence type="ECO:0000313" key="11">
    <source>
        <dbReference type="Proteomes" id="UP001603857"/>
    </source>
</evidence>
<organism evidence="10 11">
    <name type="scientific">Flemingia macrophylla</name>
    <dbReference type="NCBI Taxonomy" id="520843"/>
    <lineage>
        <taxon>Eukaryota</taxon>
        <taxon>Viridiplantae</taxon>
        <taxon>Streptophyta</taxon>
        <taxon>Embryophyta</taxon>
        <taxon>Tracheophyta</taxon>
        <taxon>Spermatophyta</taxon>
        <taxon>Magnoliopsida</taxon>
        <taxon>eudicotyledons</taxon>
        <taxon>Gunneridae</taxon>
        <taxon>Pentapetalae</taxon>
        <taxon>rosids</taxon>
        <taxon>fabids</taxon>
        <taxon>Fabales</taxon>
        <taxon>Fabaceae</taxon>
        <taxon>Papilionoideae</taxon>
        <taxon>50 kb inversion clade</taxon>
        <taxon>NPAAA clade</taxon>
        <taxon>indigoferoid/millettioid clade</taxon>
        <taxon>Phaseoleae</taxon>
        <taxon>Flemingia</taxon>
    </lineage>
</organism>
<dbReference type="PANTHER" id="PTHR31165:SF10">
    <property type="entry name" value="PROTEIN LIGHT-DEPENDENT SHORT HYPOCOTYLS 10"/>
    <property type="match status" value="1"/>
</dbReference>
<protein>
    <recommendedName>
        <fullName evidence="9">ALOG domain-containing protein</fullName>
    </recommendedName>
</protein>
<keyword evidence="11" id="KW-1185">Reference proteome</keyword>
<proteinExistence type="inferred from homology"/>
<gene>
    <name evidence="10" type="ORF">Fmac_021484</name>
</gene>
<evidence type="ECO:0000256" key="7">
    <source>
        <dbReference type="ARBA" id="ARBA00023242"/>
    </source>
</evidence>
<evidence type="ECO:0000259" key="9">
    <source>
        <dbReference type="PROSITE" id="PS51697"/>
    </source>
</evidence>
<dbReference type="EMBL" id="JBGMDY010000007">
    <property type="protein sequence ID" value="KAL2328057.1"/>
    <property type="molecule type" value="Genomic_DNA"/>
</dbReference>